<keyword evidence="3" id="KW-1185">Reference proteome</keyword>
<name>A0A1C5HFM7_9ACTN</name>
<protein>
    <submittedName>
        <fullName evidence="2">Uncharacterized protein</fullName>
    </submittedName>
</protein>
<feature type="transmembrane region" description="Helical" evidence="1">
    <location>
        <begin position="38"/>
        <end position="59"/>
    </location>
</feature>
<dbReference type="AlphaFoldDB" id="A0A1C5HFM7"/>
<dbReference type="Proteomes" id="UP000198221">
    <property type="component" value="Chromosome I"/>
</dbReference>
<keyword evidence="1" id="KW-0812">Transmembrane</keyword>
<gene>
    <name evidence="2" type="ORF">GA0070613_1268</name>
</gene>
<dbReference type="RefSeq" id="WP_157746282.1">
    <property type="nucleotide sequence ID" value="NZ_LT607754.1"/>
</dbReference>
<keyword evidence="1" id="KW-1133">Transmembrane helix</keyword>
<dbReference type="EMBL" id="LT607754">
    <property type="protein sequence ID" value="SCG44800.1"/>
    <property type="molecule type" value="Genomic_DNA"/>
</dbReference>
<reference evidence="3" key="1">
    <citation type="submission" date="2016-06" db="EMBL/GenBank/DDBJ databases">
        <authorList>
            <person name="Varghese N."/>
            <person name="Submissions Spin"/>
        </authorList>
    </citation>
    <scope>NUCLEOTIDE SEQUENCE [LARGE SCALE GENOMIC DNA]</scope>
    <source>
        <strain evidence="3">DSM 43819</strain>
    </source>
</reference>
<keyword evidence="1" id="KW-0472">Membrane</keyword>
<accession>A0A1C5HFM7</accession>
<proteinExistence type="predicted"/>
<organism evidence="2 3">
    <name type="scientific">Micromonospora inositola</name>
    <dbReference type="NCBI Taxonomy" id="47865"/>
    <lineage>
        <taxon>Bacteria</taxon>
        <taxon>Bacillati</taxon>
        <taxon>Actinomycetota</taxon>
        <taxon>Actinomycetes</taxon>
        <taxon>Micromonosporales</taxon>
        <taxon>Micromonosporaceae</taxon>
        <taxon>Micromonospora</taxon>
    </lineage>
</organism>
<evidence type="ECO:0000256" key="1">
    <source>
        <dbReference type="SAM" id="Phobius"/>
    </source>
</evidence>
<evidence type="ECO:0000313" key="2">
    <source>
        <dbReference type="EMBL" id="SCG44800.1"/>
    </source>
</evidence>
<sequence>MVALWTLSIRRVWRFDCPARPEGGRDERVRDEESAVSDVVFVLVTVALFAALALVVRAVEKL</sequence>
<evidence type="ECO:0000313" key="3">
    <source>
        <dbReference type="Proteomes" id="UP000198221"/>
    </source>
</evidence>